<evidence type="ECO:0000313" key="2">
    <source>
        <dbReference type="EMBL" id="AEI89430.1"/>
    </source>
</evidence>
<organism evidence="2 3">
    <name type="scientific">Midichloria mitochondrii (strain IricVA)</name>
    <dbReference type="NCBI Taxonomy" id="696127"/>
    <lineage>
        <taxon>Bacteria</taxon>
        <taxon>Pseudomonadati</taxon>
        <taxon>Pseudomonadota</taxon>
        <taxon>Alphaproteobacteria</taxon>
        <taxon>Rickettsiales</taxon>
        <taxon>Candidatus Midichloriaceae</taxon>
        <taxon>Candidatus Midichloria</taxon>
    </lineage>
</organism>
<keyword evidence="3" id="KW-1185">Reference proteome</keyword>
<feature type="region of interest" description="Disordered" evidence="1">
    <location>
        <begin position="25"/>
        <end position="59"/>
    </location>
</feature>
<protein>
    <submittedName>
        <fullName evidence="2">Uncharacterized protein</fullName>
    </submittedName>
</protein>
<gene>
    <name evidence="2" type="ordered locus">midi_01154</name>
</gene>
<name>F7XU71_MIDMI</name>
<sequence>MMDYDSISEGFGAVKNAIESESQFISTGVKDVPASEIGNLSTPDTPEVSNPSKAQGKSK</sequence>
<feature type="compositionally biased region" description="Polar residues" evidence="1">
    <location>
        <begin position="38"/>
        <end position="59"/>
    </location>
</feature>
<accession>F7XU71</accession>
<dbReference type="KEGG" id="mmn:midi_01154"/>
<evidence type="ECO:0000256" key="1">
    <source>
        <dbReference type="SAM" id="MobiDB-lite"/>
    </source>
</evidence>
<evidence type="ECO:0000313" key="3">
    <source>
        <dbReference type="Proteomes" id="UP000006639"/>
    </source>
</evidence>
<dbReference type="STRING" id="696127.midi_01154"/>
<proteinExistence type="predicted"/>
<dbReference type="HOGENOM" id="CLU_2955483_0_0_5"/>
<dbReference type="Proteomes" id="UP000006639">
    <property type="component" value="Chromosome"/>
</dbReference>
<reference evidence="2 3" key="1">
    <citation type="journal article" date="2011" name="Mol. Biol. Evol.">
        <title>Phylogenomic evidence for the presence of a flagellum and cbb3 oxidase in the free-living mitochondrial ancestor.</title>
        <authorList>
            <person name="Sassera D."/>
            <person name="Lo N."/>
            <person name="Epis S."/>
            <person name="D'Auria G."/>
            <person name="Montagna M."/>
            <person name="Comandatore F."/>
            <person name="Horner D."/>
            <person name="Pereto J."/>
            <person name="Luciano A.M."/>
            <person name="Franciosi F."/>
            <person name="Ferri E."/>
            <person name="Crotti E."/>
            <person name="Bazzocchi C."/>
            <person name="Daffonchio D."/>
            <person name="Sacchi L."/>
            <person name="Moya A."/>
            <person name="Latorre A."/>
            <person name="Bandi C."/>
        </authorList>
    </citation>
    <scope>NUCLEOTIDE SEQUENCE [LARGE SCALE GENOMIC DNA]</scope>
    <source>
        <strain evidence="2 3">IricVA</strain>
    </source>
</reference>
<dbReference type="AlphaFoldDB" id="F7XU71"/>
<dbReference type="EMBL" id="CP002130">
    <property type="protein sequence ID" value="AEI89430.1"/>
    <property type="molecule type" value="Genomic_DNA"/>
</dbReference>